<keyword evidence="3" id="KW-1185">Reference proteome</keyword>
<name>A0A2S9XDB3_9BACT</name>
<dbReference type="AlphaFoldDB" id="A0A2S9XDB3"/>
<evidence type="ECO:0008006" key="4">
    <source>
        <dbReference type="Google" id="ProtNLM"/>
    </source>
</evidence>
<accession>A0A2S9XDB3</accession>
<evidence type="ECO:0000313" key="3">
    <source>
        <dbReference type="Proteomes" id="UP000237968"/>
    </source>
</evidence>
<dbReference type="PROSITE" id="PS51257">
    <property type="entry name" value="PROKAR_LIPOPROTEIN"/>
    <property type="match status" value="1"/>
</dbReference>
<reference evidence="2 3" key="1">
    <citation type="submission" date="2018-03" db="EMBL/GenBank/DDBJ databases">
        <title>Draft Genome Sequences of the Obligatory Marine Myxobacteria Enhygromyxa salina SWB005.</title>
        <authorList>
            <person name="Poehlein A."/>
            <person name="Moghaddam J.A."/>
            <person name="Harms H."/>
            <person name="Alanjari M."/>
            <person name="Koenig G.M."/>
            <person name="Daniel R."/>
            <person name="Schaeberle T.F."/>
        </authorList>
    </citation>
    <scope>NUCLEOTIDE SEQUENCE [LARGE SCALE GENOMIC DNA]</scope>
    <source>
        <strain evidence="2 3">SWB005</strain>
    </source>
</reference>
<keyword evidence="1" id="KW-0732">Signal</keyword>
<evidence type="ECO:0000256" key="1">
    <source>
        <dbReference type="SAM" id="SignalP"/>
    </source>
</evidence>
<gene>
    <name evidence="2" type="ORF">ENSA5_60950</name>
</gene>
<feature type="signal peptide" evidence="1">
    <location>
        <begin position="1"/>
        <end position="21"/>
    </location>
</feature>
<dbReference type="EMBL" id="PVNK01000267">
    <property type="protein sequence ID" value="PRP90845.1"/>
    <property type="molecule type" value="Genomic_DNA"/>
</dbReference>
<evidence type="ECO:0000313" key="2">
    <source>
        <dbReference type="EMBL" id="PRP90845.1"/>
    </source>
</evidence>
<dbReference type="Proteomes" id="UP000237968">
    <property type="component" value="Unassembled WGS sequence"/>
</dbReference>
<feature type="chain" id="PRO_5015455055" description="Lipoprotein" evidence="1">
    <location>
        <begin position="22"/>
        <end position="168"/>
    </location>
</feature>
<dbReference type="RefSeq" id="WP_106395282.1">
    <property type="nucleotide sequence ID" value="NZ_PVNK01000267.1"/>
</dbReference>
<comment type="caution">
    <text evidence="2">The sequence shown here is derived from an EMBL/GenBank/DDBJ whole genome shotgun (WGS) entry which is preliminary data.</text>
</comment>
<sequence>MPKCVPALVICVLATSLAGCAALRQNMRGQELSYRGAWHCEAGSCKAGDMVKSTSGTREGTVNINTVKLAPKAGMAFTAAAPFDTLTATARDCKGESVEISSANIIAPGDHGIRDQDARESWVVWVDPSELSGLERGKGACAVWKVEATATWSDGASYSLTAGVDIKG</sequence>
<protein>
    <recommendedName>
        <fullName evidence="4">Lipoprotein</fullName>
    </recommendedName>
</protein>
<proteinExistence type="predicted"/>
<organism evidence="2 3">
    <name type="scientific">Enhygromyxa salina</name>
    <dbReference type="NCBI Taxonomy" id="215803"/>
    <lineage>
        <taxon>Bacteria</taxon>
        <taxon>Pseudomonadati</taxon>
        <taxon>Myxococcota</taxon>
        <taxon>Polyangia</taxon>
        <taxon>Nannocystales</taxon>
        <taxon>Nannocystaceae</taxon>
        <taxon>Enhygromyxa</taxon>
    </lineage>
</organism>
<dbReference type="OrthoDB" id="9829541at2"/>